<gene>
    <name evidence="6" type="ORF">JI739_23060</name>
</gene>
<protein>
    <submittedName>
        <fullName evidence="6">Patatin-like phospholipase family protein</fullName>
    </submittedName>
</protein>
<sequence>MSIVDSAQQPPLVLNYLTPPVRQRNAEAGDRPCVGLVLGAGAYRGAAHVGVIRALEREGIPIDLIVGSSAGALAGVMYSAGMSVDLMEAALRKLKLQDLFTPSMGSDGFTDLGPARRGIESFIGADRDIRSFPRRFACIAADALTGEAVVICRGHAASAVEASMAVPGLVRPVPFDGRHLVDGGVVQPMPVTVARGLGADLVIAVDVHVPRYGSRIARSPAESLSHCFDMAVQRLCDAEARSANVVIRPDLGQFKQDLGNVSGFLNAGELAGRAAIPQIRNLLGHAQALTH</sequence>
<feature type="domain" description="PNPLA" evidence="5">
    <location>
        <begin position="36"/>
        <end position="195"/>
    </location>
</feature>
<dbReference type="GO" id="GO:0016042">
    <property type="term" value="P:lipid catabolic process"/>
    <property type="evidence" value="ECO:0007669"/>
    <property type="project" value="UniProtKB-UniRule"/>
</dbReference>
<evidence type="ECO:0000313" key="7">
    <source>
        <dbReference type="Proteomes" id="UP000613011"/>
    </source>
</evidence>
<dbReference type="RefSeq" id="WP_201686374.1">
    <property type="nucleotide sequence ID" value="NZ_JAEQNA010000012.1"/>
</dbReference>
<name>A0A936ZTA2_9BURK</name>
<dbReference type="PROSITE" id="PS51635">
    <property type="entry name" value="PNPLA"/>
    <property type="match status" value="1"/>
</dbReference>
<accession>A0A936ZTA2</accession>
<evidence type="ECO:0000256" key="3">
    <source>
        <dbReference type="ARBA" id="ARBA00023098"/>
    </source>
</evidence>
<dbReference type="PANTHER" id="PTHR14226:SF29">
    <property type="entry name" value="NEUROPATHY TARGET ESTERASE SWS"/>
    <property type="match status" value="1"/>
</dbReference>
<evidence type="ECO:0000256" key="1">
    <source>
        <dbReference type="ARBA" id="ARBA00022801"/>
    </source>
</evidence>
<keyword evidence="1 4" id="KW-0378">Hydrolase</keyword>
<evidence type="ECO:0000259" key="5">
    <source>
        <dbReference type="PROSITE" id="PS51635"/>
    </source>
</evidence>
<dbReference type="AlphaFoldDB" id="A0A936ZTA2"/>
<keyword evidence="2 4" id="KW-0442">Lipid degradation</keyword>
<organism evidence="6 7">
    <name type="scientific">Ramlibacter aurantiacus</name>
    <dbReference type="NCBI Taxonomy" id="2801330"/>
    <lineage>
        <taxon>Bacteria</taxon>
        <taxon>Pseudomonadati</taxon>
        <taxon>Pseudomonadota</taxon>
        <taxon>Betaproteobacteria</taxon>
        <taxon>Burkholderiales</taxon>
        <taxon>Comamonadaceae</taxon>
        <taxon>Ramlibacter</taxon>
    </lineage>
</organism>
<feature type="active site" description="Nucleophile" evidence="4">
    <location>
        <position position="69"/>
    </location>
</feature>
<dbReference type="Pfam" id="PF01734">
    <property type="entry name" value="Patatin"/>
    <property type="match status" value="1"/>
</dbReference>
<feature type="short sequence motif" description="DGA/G" evidence="4">
    <location>
        <begin position="182"/>
        <end position="184"/>
    </location>
</feature>
<reference evidence="6" key="1">
    <citation type="submission" date="2021-01" db="EMBL/GenBank/DDBJ databases">
        <title>Ramlibacter sp. strain AW1 16S ribosomal RNA gene Genome sequencing and assembly.</title>
        <authorList>
            <person name="Kang M."/>
        </authorList>
    </citation>
    <scope>NUCLEOTIDE SEQUENCE</scope>
    <source>
        <strain evidence="6">AW1</strain>
    </source>
</reference>
<dbReference type="PANTHER" id="PTHR14226">
    <property type="entry name" value="NEUROPATHY TARGET ESTERASE/SWISS CHEESE D.MELANOGASTER"/>
    <property type="match status" value="1"/>
</dbReference>
<dbReference type="InterPro" id="IPR050301">
    <property type="entry name" value="NTE"/>
</dbReference>
<dbReference type="GO" id="GO:0016787">
    <property type="term" value="F:hydrolase activity"/>
    <property type="evidence" value="ECO:0007669"/>
    <property type="project" value="UniProtKB-UniRule"/>
</dbReference>
<feature type="short sequence motif" description="GXSXG" evidence="4">
    <location>
        <begin position="67"/>
        <end position="71"/>
    </location>
</feature>
<comment type="caution">
    <text evidence="6">The sequence shown here is derived from an EMBL/GenBank/DDBJ whole genome shotgun (WGS) entry which is preliminary data.</text>
</comment>
<dbReference type="EMBL" id="JAEQNA010000012">
    <property type="protein sequence ID" value="MBL0423235.1"/>
    <property type="molecule type" value="Genomic_DNA"/>
</dbReference>
<dbReference type="InterPro" id="IPR016035">
    <property type="entry name" value="Acyl_Trfase/lysoPLipase"/>
</dbReference>
<proteinExistence type="predicted"/>
<evidence type="ECO:0000313" key="6">
    <source>
        <dbReference type="EMBL" id="MBL0423235.1"/>
    </source>
</evidence>
<dbReference type="SUPFAM" id="SSF52151">
    <property type="entry name" value="FabD/lysophospholipase-like"/>
    <property type="match status" value="1"/>
</dbReference>
<dbReference type="InterPro" id="IPR002641">
    <property type="entry name" value="PNPLA_dom"/>
</dbReference>
<evidence type="ECO:0000256" key="2">
    <source>
        <dbReference type="ARBA" id="ARBA00022963"/>
    </source>
</evidence>
<evidence type="ECO:0000256" key="4">
    <source>
        <dbReference type="PROSITE-ProRule" id="PRU01161"/>
    </source>
</evidence>
<comment type="caution">
    <text evidence="4">Lacks conserved residue(s) required for the propagation of feature annotation.</text>
</comment>
<dbReference type="Proteomes" id="UP000613011">
    <property type="component" value="Unassembled WGS sequence"/>
</dbReference>
<feature type="active site" description="Proton acceptor" evidence="4">
    <location>
        <position position="182"/>
    </location>
</feature>
<dbReference type="Gene3D" id="3.40.1090.10">
    <property type="entry name" value="Cytosolic phospholipase A2 catalytic domain"/>
    <property type="match status" value="2"/>
</dbReference>
<keyword evidence="3 4" id="KW-0443">Lipid metabolism</keyword>
<keyword evidence="7" id="KW-1185">Reference proteome</keyword>